<gene>
    <name evidence="1" type="ORF">ACEZDB_28945</name>
</gene>
<reference evidence="1 2" key="1">
    <citation type="submission" date="2024-09" db="EMBL/GenBank/DDBJ databases">
        <authorList>
            <person name="Lee S.D."/>
        </authorList>
    </citation>
    <scope>NUCLEOTIDE SEQUENCE [LARGE SCALE GENOMIC DNA]</scope>
    <source>
        <strain evidence="1 2">N1-3</strain>
    </source>
</reference>
<protein>
    <submittedName>
        <fullName evidence="1">Uncharacterized protein</fullName>
    </submittedName>
</protein>
<dbReference type="EMBL" id="JBHEZY010000014">
    <property type="protein sequence ID" value="MFC1434675.1"/>
    <property type="molecule type" value="Genomic_DNA"/>
</dbReference>
<comment type="caution">
    <text evidence="1">The sequence shown here is derived from an EMBL/GenBank/DDBJ whole genome shotgun (WGS) entry which is preliminary data.</text>
</comment>
<dbReference type="RefSeq" id="WP_380557166.1">
    <property type="nucleotide sequence ID" value="NZ_JBHEZY010000014.1"/>
</dbReference>
<dbReference type="Proteomes" id="UP001592530">
    <property type="component" value="Unassembled WGS sequence"/>
</dbReference>
<name>A0ABV6X8Q7_9ACTN</name>
<evidence type="ECO:0000313" key="1">
    <source>
        <dbReference type="EMBL" id="MFC1434675.1"/>
    </source>
</evidence>
<accession>A0ABV6X8Q7</accession>
<proteinExistence type="predicted"/>
<evidence type="ECO:0000313" key="2">
    <source>
        <dbReference type="Proteomes" id="UP001592530"/>
    </source>
</evidence>
<organism evidence="1 2">
    <name type="scientific">Streptacidiphilus alkalitolerans</name>
    <dbReference type="NCBI Taxonomy" id="3342712"/>
    <lineage>
        <taxon>Bacteria</taxon>
        <taxon>Bacillati</taxon>
        <taxon>Actinomycetota</taxon>
        <taxon>Actinomycetes</taxon>
        <taxon>Kitasatosporales</taxon>
        <taxon>Streptomycetaceae</taxon>
        <taxon>Streptacidiphilus</taxon>
    </lineage>
</organism>
<sequence>MRPYPYIGPPELRALIRPSGEGFRLRSAQDLEQWAAQAAAEELAEPFTFTVGLDGVLRLAPRRSEHVLCAGGEPVLSAGELADLTRRWNLG</sequence>